<reference evidence="2" key="1">
    <citation type="submission" date="2017-08" db="EMBL/GenBank/DDBJ databases">
        <authorList>
            <person name="de Groot N.N."/>
        </authorList>
    </citation>
    <scope>NUCLEOTIDE SEQUENCE</scope>
</reference>
<evidence type="ECO:0000313" key="2">
    <source>
        <dbReference type="EMBL" id="AWD37112.1"/>
    </source>
</evidence>
<feature type="transmembrane region" description="Helical" evidence="1">
    <location>
        <begin position="54"/>
        <end position="75"/>
    </location>
</feature>
<keyword evidence="1" id="KW-0812">Transmembrane</keyword>
<keyword evidence="2" id="KW-0496">Mitochondrion</keyword>
<organism evidence="2">
    <name type="scientific">Dendrothrips minowai</name>
    <dbReference type="NCBI Taxonomy" id="1030662"/>
    <lineage>
        <taxon>Eukaryota</taxon>
        <taxon>Metazoa</taxon>
        <taxon>Ecdysozoa</taxon>
        <taxon>Arthropoda</taxon>
        <taxon>Hexapoda</taxon>
        <taxon>Insecta</taxon>
        <taxon>Pterygota</taxon>
        <taxon>Neoptera</taxon>
        <taxon>Paraneoptera</taxon>
        <taxon>Thysanoptera</taxon>
        <taxon>Terebrantia</taxon>
        <taxon>Thripoidea</taxon>
        <taxon>Thripidae</taxon>
        <taxon>Dendrothrips</taxon>
    </lineage>
</organism>
<feature type="transmembrane region" description="Helical" evidence="1">
    <location>
        <begin position="6"/>
        <end position="22"/>
    </location>
</feature>
<protein>
    <submittedName>
        <fullName evidence="2">NADH dehydrogenase subunit 6</fullName>
    </submittedName>
</protein>
<dbReference type="EMBL" id="MF582634">
    <property type="protein sequence ID" value="AWD37112.1"/>
    <property type="molecule type" value="Genomic_DNA"/>
</dbReference>
<geneLocation type="mitochondrion" evidence="2"/>
<keyword evidence="1" id="KW-0472">Membrane</keyword>
<reference evidence="2" key="2">
    <citation type="journal article" date="2018" name="Mitochondrial DNA Part B Resour">
        <title>The complete mitochondrial genome of the stick tea thrips Dendrothrips minowai (Thysanoptera: Thripidae).</title>
        <authorList>
            <person name="Chen S.-C."/>
            <person name="Jiang H.-Y."/>
            <person name="Peng P."/>
            <person name="Xu X."/>
            <person name="Lin Q."/>
            <person name="Wang X.-Q."/>
        </authorList>
    </citation>
    <scope>NUCLEOTIDE SEQUENCE</scope>
</reference>
<dbReference type="GeneID" id="36944283"/>
<dbReference type="RefSeq" id="YP_009488491.1">
    <property type="nucleotide sequence ID" value="NC_037839.1"/>
</dbReference>
<dbReference type="AlphaFoldDB" id="A0A343WRP3"/>
<dbReference type="CTD" id="4541"/>
<gene>
    <name evidence="2" type="primary">ND6</name>
</gene>
<proteinExistence type="predicted"/>
<keyword evidence="1" id="KW-1133">Transmembrane helix</keyword>
<feature type="transmembrane region" description="Helical" evidence="1">
    <location>
        <begin position="87"/>
        <end position="106"/>
    </location>
</feature>
<feature type="transmembrane region" description="Helical" evidence="1">
    <location>
        <begin position="126"/>
        <end position="154"/>
    </location>
</feature>
<name>A0A343WRP3_9NEOP</name>
<sequence length="165" mass="19509">MMILKMMNVFFVTFMMLSYFLTYNFNSPLIMGFSVLMQATTISLMISISFSFSWFSFLIFIVYLGGILMIFSYVISMTNLKKEFMIFNDKSLFTIIVFLFILSIFLKEDSEFPMNFYNSFLENLLLLIYSKSIFKMSIILMIFLFFILIVTVFITEMSKGQMRSI</sequence>
<evidence type="ECO:0000256" key="1">
    <source>
        <dbReference type="SAM" id="Phobius"/>
    </source>
</evidence>
<accession>A0A343WRP3</accession>